<dbReference type="PANTHER" id="PTHR22834">
    <property type="entry name" value="NUCLEAR FUSION PROTEIN FUS2"/>
    <property type="match status" value="1"/>
</dbReference>
<feature type="region of interest" description="Disordered" evidence="1">
    <location>
        <begin position="1230"/>
        <end position="1362"/>
    </location>
</feature>
<feature type="region of interest" description="Disordered" evidence="1">
    <location>
        <begin position="1109"/>
        <end position="1154"/>
    </location>
</feature>
<dbReference type="Pfam" id="PF00621">
    <property type="entry name" value="RhoGEF"/>
    <property type="match status" value="1"/>
</dbReference>
<organism evidence="3 4">
    <name type="scientific">Arthroderma otae (strain ATCC MYA-4605 / CBS 113480)</name>
    <name type="common">Microsporum canis</name>
    <dbReference type="NCBI Taxonomy" id="554155"/>
    <lineage>
        <taxon>Eukaryota</taxon>
        <taxon>Fungi</taxon>
        <taxon>Dikarya</taxon>
        <taxon>Ascomycota</taxon>
        <taxon>Pezizomycotina</taxon>
        <taxon>Eurotiomycetes</taxon>
        <taxon>Eurotiomycetidae</taxon>
        <taxon>Onygenales</taxon>
        <taxon>Arthrodermataceae</taxon>
        <taxon>Microsporum</taxon>
    </lineage>
</organism>
<feature type="domain" description="DH" evidence="2">
    <location>
        <begin position="254"/>
        <end position="466"/>
    </location>
</feature>
<feature type="compositionally biased region" description="Polar residues" evidence="1">
    <location>
        <begin position="1251"/>
        <end position="1263"/>
    </location>
</feature>
<dbReference type="GO" id="GO:0005085">
    <property type="term" value="F:guanyl-nucleotide exchange factor activity"/>
    <property type="evidence" value="ECO:0007669"/>
    <property type="project" value="InterPro"/>
</dbReference>
<dbReference type="Proteomes" id="UP000002035">
    <property type="component" value="Unassembled WGS sequence"/>
</dbReference>
<protein>
    <recommendedName>
        <fullName evidence="2">DH domain-containing protein</fullName>
    </recommendedName>
</protein>
<dbReference type="GO" id="GO:0005737">
    <property type="term" value="C:cytoplasm"/>
    <property type="evidence" value="ECO:0007669"/>
    <property type="project" value="TreeGrafter"/>
</dbReference>
<feature type="compositionally biased region" description="Low complexity" evidence="1">
    <location>
        <begin position="1389"/>
        <end position="1398"/>
    </location>
</feature>
<feature type="compositionally biased region" description="Low complexity" evidence="1">
    <location>
        <begin position="1343"/>
        <end position="1353"/>
    </location>
</feature>
<dbReference type="PANTHER" id="PTHR22834:SF21">
    <property type="entry name" value="GUANYL NUCLEOTIDE EXCHANGE FACTOR, PUTATIVE (AFU_ORTHOLOGUE AFUA_5G11890)-RELATED"/>
    <property type="match status" value="1"/>
</dbReference>
<dbReference type="STRING" id="554155.C5FR46"/>
<gene>
    <name evidence="3" type="ORF">MCYG_05168</name>
</gene>
<feature type="region of interest" description="Disordered" evidence="1">
    <location>
        <begin position="1389"/>
        <end position="1425"/>
    </location>
</feature>
<dbReference type="OrthoDB" id="4066896at2759"/>
<dbReference type="GeneID" id="9230255"/>
<dbReference type="HOGENOM" id="CLU_004333_0_0_1"/>
<dbReference type="Gene3D" id="1.20.900.10">
    <property type="entry name" value="Dbl homology (DH) domain"/>
    <property type="match status" value="1"/>
</dbReference>
<dbReference type="RefSeq" id="XP_002845299.1">
    <property type="nucleotide sequence ID" value="XM_002845253.1"/>
</dbReference>
<dbReference type="SMART" id="SM00325">
    <property type="entry name" value="RhoGEF"/>
    <property type="match status" value="1"/>
</dbReference>
<accession>C5FR46</accession>
<keyword evidence="4" id="KW-1185">Reference proteome</keyword>
<dbReference type="GO" id="GO:0031991">
    <property type="term" value="P:regulation of actomyosin contractile ring contraction"/>
    <property type="evidence" value="ECO:0007669"/>
    <property type="project" value="TreeGrafter"/>
</dbReference>
<feature type="compositionally biased region" description="Polar residues" evidence="1">
    <location>
        <begin position="1407"/>
        <end position="1425"/>
    </location>
</feature>
<proteinExistence type="predicted"/>
<dbReference type="OMA" id="GDEICRG"/>
<dbReference type="PROSITE" id="PS50010">
    <property type="entry name" value="DH_2"/>
    <property type="match status" value="1"/>
</dbReference>
<dbReference type="InterPro" id="IPR000219">
    <property type="entry name" value="DH_dom"/>
</dbReference>
<evidence type="ECO:0000259" key="2">
    <source>
        <dbReference type="PROSITE" id="PS50010"/>
    </source>
</evidence>
<dbReference type="InterPro" id="IPR035899">
    <property type="entry name" value="DBL_dom_sf"/>
</dbReference>
<dbReference type="SUPFAM" id="SSF48065">
    <property type="entry name" value="DBL homology domain (DH-domain)"/>
    <property type="match status" value="1"/>
</dbReference>
<dbReference type="eggNOG" id="ENOG502R7J1">
    <property type="taxonomic scope" value="Eukaryota"/>
</dbReference>
<evidence type="ECO:0000313" key="3">
    <source>
        <dbReference type="EMBL" id="EEQ32349.1"/>
    </source>
</evidence>
<name>C5FR46_ARTOC</name>
<sequence>MASAAGSCASLPLEQLALYHAVDPVLSSIFVFHGSATTANSTLNSSRIQAHIFAPDGLQSYPRITVSPAAPLYAAVNYLPRERQGDEVYRGLAVCLFKYFSEIPDSVKSELVAIARSGRPSSKPLQFFDELHAADLADKMEKVENPAAVVRDLKDAFADRVVPWIDIDLVVPAGSITAPMSPGESTRQSLLGYNESSIGSPVQEKFADRFGKLTPLVDALGEPIFLPTSKLRRAPSKPTNLSKSKLFSGSQKEALRLSMCEVVDTEERYVHKMYDLVHNVAHEFCQKARAKLPSSTSPDESTLAKLFPPCLNEILEVNMGFLDAIRLVLEETEKNALEDLSQDTMLEPSVFPRDPTTGRRTDPLGAIAFAQCLTDWFPRFSKPYGQYMHAHTGFYSLLNSFLGDQNSSFSKRVYETGEQRMRSLLMEPIQRLPRYSLLIDTMTGSLPSIHPAVKALLKARDIITEICSLDSYSESDHSQTLIHLRKIVQEWPMSVAPTGRLITAADVYSLLPPFRSGPSGSRGQPGILLLFADCLVFLSKHPESKWTARGLCADLDKARVDTDVDGVETAATLELTFGQHMPTTSIRCSQSKCGRILFLTPAEKFIQHEHSRSKNILLSLELASTYEAKATKLIEEITKARIEGRFPEHYREQGKWSLHNARGAFGNLGALICVFEHDDTEPDIPKFPSSVKLIVDATKETMTEQLNSGQIEVVASIFPMLGDSRYKMDLDSVIGAPSSDTFSAKDFITTLSKRITALLHPLSQPQNPLLTESVLQNNLNILRIVAQHILGVSKGSKAFRPPSPTKLLSTLWGAGQPKGLGHSPSKSLPSLPVLSHTVPTLQPQSSNINLDDDVPHKTPHGGISIPDGTSSPFEQLENTFTAYTLAIRSRSGNIVGRVLRSRDRVDAAAVNELYNILLEDPSQLQAAAESPVDMLIVAFETFLDKAWKEKFGPIISQTSLLILLAKFDALFPGDFEDYFHGFLSEMSPQTRRALTALIQLLAQLLNDSGNDGDRGALTDVFSEILTEEGDARKTIPLLDRLVEDFERLFDESEPAAPDGHLAHEVSRGMLTSGSIGSNASSFRKRFGFGLSRENSIKDGEGKVSSIIRSLSKSKGNPEADLSLSKNSLMRSKSTDTDSRLHSLLRPRSRDRPPMQTIFAQDEEISRPASSNSNTHTSLASIVENPVVGRRIAPRKKRRSSLSDLKELSSADIAPLFANREFKKSPSILATPTTQIPEPATPPAKPLGLPNHSAQHTPIQNTPPTRIASPVRQITANLKENAPPPSPRTTLADRTNRRPHASTISMPLRRRADSTRAGTPSKIAGPREKPPRPSSSDGYGRRLQTQQSTTPPKTQKLRMQTPQKLRERVLNERKAMASAEASLQAELASVTEELTSTSPSRRRPLSSAGSQSRPISSPPTASSSNALLQRVRTLENKLSAMTSNLGARATTLENDLENSLLVSEKRARKLDELYREAGKENEALYERFNNELSKMAREIRLGAGEEALKNQLKDALDEVARVKKENMRLKREISGLRAQQIGEPSG</sequence>
<evidence type="ECO:0000313" key="4">
    <source>
        <dbReference type="Proteomes" id="UP000002035"/>
    </source>
</evidence>
<dbReference type="InterPro" id="IPR057454">
    <property type="entry name" value="Bud3_C"/>
</dbReference>
<dbReference type="GO" id="GO:0032955">
    <property type="term" value="P:regulation of division septum assembly"/>
    <property type="evidence" value="ECO:0007669"/>
    <property type="project" value="TreeGrafter"/>
</dbReference>
<reference evidence="4" key="1">
    <citation type="journal article" date="2012" name="MBio">
        <title>Comparative genome analysis of Trichophyton rubrum and related dermatophytes reveals candidate genes involved in infection.</title>
        <authorList>
            <person name="Martinez D.A."/>
            <person name="Oliver B.G."/>
            <person name="Graeser Y."/>
            <person name="Goldberg J.M."/>
            <person name="Li W."/>
            <person name="Martinez-Rossi N.M."/>
            <person name="Monod M."/>
            <person name="Shelest E."/>
            <person name="Barton R.C."/>
            <person name="Birch E."/>
            <person name="Brakhage A.A."/>
            <person name="Chen Z."/>
            <person name="Gurr S.J."/>
            <person name="Heiman D."/>
            <person name="Heitman J."/>
            <person name="Kosti I."/>
            <person name="Rossi A."/>
            <person name="Saif S."/>
            <person name="Samalova M."/>
            <person name="Saunders C.W."/>
            <person name="Shea T."/>
            <person name="Summerbell R.C."/>
            <person name="Xu J."/>
            <person name="Young S."/>
            <person name="Zeng Q."/>
            <person name="Birren B.W."/>
            <person name="Cuomo C.A."/>
            <person name="White T.C."/>
        </authorList>
    </citation>
    <scope>NUCLEOTIDE SEQUENCE [LARGE SCALE GENOMIC DNA]</scope>
    <source>
        <strain evidence="4">ATCC MYA-4605 / CBS 113480</strain>
    </source>
</reference>
<dbReference type="EMBL" id="DS995705">
    <property type="protein sequence ID" value="EEQ32349.1"/>
    <property type="molecule type" value="Genomic_DNA"/>
</dbReference>
<dbReference type="InterPro" id="IPR051492">
    <property type="entry name" value="Dynamin-Rho_GEF"/>
</dbReference>
<evidence type="ECO:0000256" key="1">
    <source>
        <dbReference type="SAM" id="MobiDB-lite"/>
    </source>
</evidence>
<dbReference type="VEuPathDB" id="FungiDB:MCYG_05168"/>
<dbReference type="Pfam" id="PF25351">
    <property type="entry name" value="PH_BUD3_C"/>
    <property type="match status" value="1"/>
</dbReference>